<evidence type="ECO:0000313" key="2">
    <source>
        <dbReference type="Proteomes" id="UP001599756"/>
    </source>
</evidence>
<organism evidence="1 2">
    <name type="scientific">Streptomyces anandii</name>
    <dbReference type="NCBI Taxonomy" id="285454"/>
    <lineage>
        <taxon>Bacteria</taxon>
        <taxon>Bacillati</taxon>
        <taxon>Actinomycetota</taxon>
        <taxon>Actinomycetes</taxon>
        <taxon>Kitasatosporales</taxon>
        <taxon>Streptomycetaceae</taxon>
        <taxon>Streptomyces</taxon>
    </lineage>
</organism>
<accession>A0ABW6HBM6</accession>
<dbReference type="InterPro" id="IPR010310">
    <property type="entry name" value="T7SS_ESAT-6-like"/>
</dbReference>
<dbReference type="RefSeq" id="WP_189710799.1">
    <property type="nucleotide sequence ID" value="NZ_JBHYTS010000050.1"/>
</dbReference>
<name>A0ABW6HBM6_9ACTN</name>
<proteinExistence type="predicted"/>
<dbReference type="Gene3D" id="1.10.287.1060">
    <property type="entry name" value="ESAT-6-like"/>
    <property type="match status" value="1"/>
</dbReference>
<keyword evidence="2" id="KW-1185">Reference proteome</keyword>
<evidence type="ECO:0000313" key="1">
    <source>
        <dbReference type="EMBL" id="MFE1754034.1"/>
    </source>
</evidence>
<dbReference type="EMBL" id="JBHYTS010000050">
    <property type="protein sequence ID" value="MFE1754034.1"/>
    <property type="molecule type" value="Genomic_DNA"/>
</dbReference>
<dbReference type="Proteomes" id="UP001599756">
    <property type="component" value="Unassembled WGS sequence"/>
</dbReference>
<comment type="caution">
    <text evidence="1">The sequence shown here is derived from an EMBL/GenBank/DDBJ whole genome shotgun (WGS) entry which is preliminary data.</text>
</comment>
<gene>
    <name evidence="1" type="ORF">ACFW88_26405</name>
</gene>
<dbReference type="SUPFAM" id="SSF140453">
    <property type="entry name" value="EsxAB dimer-like"/>
    <property type="match status" value="1"/>
</dbReference>
<dbReference type="InterPro" id="IPR036689">
    <property type="entry name" value="ESAT-6-like_sf"/>
</dbReference>
<dbReference type="Pfam" id="PF06013">
    <property type="entry name" value="WXG100"/>
    <property type="match status" value="1"/>
</dbReference>
<reference evidence="1 2" key="1">
    <citation type="submission" date="2024-09" db="EMBL/GenBank/DDBJ databases">
        <title>The Natural Products Discovery Center: Release of the First 8490 Sequenced Strains for Exploring Actinobacteria Biosynthetic Diversity.</title>
        <authorList>
            <person name="Kalkreuter E."/>
            <person name="Kautsar S.A."/>
            <person name="Yang D."/>
            <person name="Bader C.D."/>
            <person name="Teijaro C.N."/>
            <person name="Fluegel L."/>
            <person name="Davis C.M."/>
            <person name="Simpson J.R."/>
            <person name="Lauterbach L."/>
            <person name="Steele A.D."/>
            <person name="Gui C."/>
            <person name="Meng S."/>
            <person name="Li G."/>
            <person name="Viehrig K."/>
            <person name="Ye F."/>
            <person name="Su P."/>
            <person name="Kiefer A.F."/>
            <person name="Nichols A."/>
            <person name="Cepeda A.J."/>
            <person name="Yan W."/>
            <person name="Fan B."/>
            <person name="Jiang Y."/>
            <person name="Adhikari A."/>
            <person name="Zheng C.-J."/>
            <person name="Schuster L."/>
            <person name="Cowan T.M."/>
            <person name="Smanski M.J."/>
            <person name="Chevrette M.G."/>
            <person name="De Carvalho L.P.S."/>
            <person name="Shen B."/>
        </authorList>
    </citation>
    <scope>NUCLEOTIDE SEQUENCE [LARGE SCALE GENOMIC DNA]</scope>
    <source>
        <strain evidence="1 2">NPDC059500</strain>
    </source>
</reference>
<sequence length="113" mass="12574">MADGRKLDSAEVLRLEKSIVHKYESIKGQLARLQGTIDMIQSNWTGQGAAAFDRKQSDINDHVVALGNMLEQVLEGVNINRKDKESLEQELHSKIHQIDVQDLGGKTSALTSY</sequence>
<protein>
    <submittedName>
        <fullName evidence="1">WXG100 family type VII secretion target</fullName>
    </submittedName>
</protein>